<dbReference type="AlphaFoldDB" id="A0A1V4HE91"/>
<dbReference type="Proteomes" id="UP000190626">
    <property type="component" value="Unassembled WGS sequence"/>
</dbReference>
<name>A0A1V4HE91_9BACL</name>
<dbReference type="OrthoDB" id="2628781at2"/>
<organism evidence="1 2">
    <name type="scientific">Paenibacillus ferrarius</name>
    <dbReference type="NCBI Taxonomy" id="1469647"/>
    <lineage>
        <taxon>Bacteria</taxon>
        <taxon>Bacillati</taxon>
        <taxon>Bacillota</taxon>
        <taxon>Bacilli</taxon>
        <taxon>Bacillales</taxon>
        <taxon>Paenibacillaceae</taxon>
        <taxon>Paenibacillus</taxon>
    </lineage>
</organism>
<evidence type="ECO:0000313" key="2">
    <source>
        <dbReference type="Proteomes" id="UP000190626"/>
    </source>
</evidence>
<accession>A0A1V4HE91</accession>
<gene>
    <name evidence="1" type="ORF">BC351_35530</name>
</gene>
<keyword evidence="2" id="KW-1185">Reference proteome</keyword>
<sequence length="81" mass="9385">MSIRTTIQDLESIAHCFEDMKNIVVARLVPEDVRAHFRQVEKEALSGFRSLLDAAIIRLEEDNSEKRGNDRYNLKQIPVED</sequence>
<evidence type="ECO:0000313" key="1">
    <source>
        <dbReference type="EMBL" id="OPH51164.1"/>
    </source>
</evidence>
<dbReference type="EMBL" id="MBTG01000032">
    <property type="protein sequence ID" value="OPH51164.1"/>
    <property type="molecule type" value="Genomic_DNA"/>
</dbReference>
<proteinExistence type="predicted"/>
<protein>
    <submittedName>
        <fullName evidence="1">Uncharacterized protein</fullName>
    </submittedName>
</protein>
<reference evidence="2" key="1">
    <citation type="submission" date="2016-07" db="EMBL/GenBank/DDBJ databases">
        <authorList>
            <person name="Florea S."/>
            <person name="Webb J.S."/>
            <person name="Jaromczyk J."/>
            <person name="Schardl C.L."/>
        </authorList>
    </citation>
    <scope>NUCLEOTIDE SEQUENCE [LARGE SCALE GENOMIC DNA]</scope>
    <source>
        <strain evidence="2">CY1</strain>
    </source>
</reference>
<comment type="caution">
    <text evidence="1">The sequence shown here is derived from an EMBL/GenBank/DDBJ whole genome shotgun (WGS) entry which is preliminary data.</text>
</comment>
<dbReference type="RefSeq" id="WP_079417262.1">
    <property type="nucleotide sequence ID" value="NZ_MBTG01000032.1"/>
</dbReference>